<organism evidence="1 2">
    <name type="scientific">Protopolystoma xenopodis</name>
    <dbReference type="NCBI Taxonomy" id="117903"/>
    <lineage>
        <taxon>Eukaryota</taxon>
        <taxon>Metazoa</taxon>
        <taxon>Spiralia</taxon>
        <taxon>Lophotrochozoa</taxon>
        <taxon>Platyhelminthes</taxon>
        <taxon>Monogenea</taxon>
        <taxon>Polyopisthocotylea</taxon>
        <taxon>Polystomatidea</taxon>
        <taxon>Polystomatidae</taxon>
        <taxon>Protopolystoma</taxon>
    </lineage>
</organism>
<comment type="caution">
    <text evidence="1">The sequence shown here is derived from an EMBL/GenBank/DDBJ whole genome shotgun (WGS) entry which is preliminary data.</text>
</comment>
<sequence length="70" mass="7838">MNRPAERPVQTEPACSTGMVPSLVVPVGMAFLQRLVKLTLGLLVPDWWIRQIKALRHTIHYAIIYGLLSA</sequence>
<name>A0A3S5B1Y4_9PLAT</name>
<evidence type="ECO:0000313" key="1">
    <source>
        <dbReference type="EMBL" id="VEL38017.1"/>
    </source>
</evidence>
<evidence type="ECO:0000313" key="2">
    <source>
        <dbReference type="Proteomes" id="UP000784294"/>
    </source>
</evidence>
<keyword evidence="2" id="KW-1185">Reference proteome</keyword>
<dbReference type="EMBL" id="CAAALY010256627">
    <property type="protein sequence ID" value="VEL38017.1"/>
    <property type="molecule type" value="Genomic_DNA"/>
</dbReference>
<proteinExistence type="predicted"/>
<accession>A0A3S5B1Y4</accession>
<dbReference type="AlphaFoldDB" id="A0A3S5B1Y4"/>
<dbReference type="Proteomes" id="UP000784294">
    <property type="component" value="Unassembled WGS sequence"/>
</dbReference>
<protein>
    <submittedName>
        <fullName evidence="1">Uncharacterized protein</fullName>
    </submittedName>
</protein>
<gene>
    <name evidence="1" type="ORF">PXEA_LOCUS31457</name>
</gene>
<reference evidence="1" key="1">
    <citation type="submission" date="2018-11" db="EMBL/GenBank/DDBJ databases">
        <authorList>
            <consortium name="Pathogen Informatics"/>
        </authorList>
    </citation>
    <scope>NUCLEOTIDE SEQUENCE</scope>
</reference>